<proteinExistence type="predicted"/>
<keyword evidence="3" id="KW-1185">Reference proteome</keyword>
<name>A0ABW2P5Q6_9ACTN</name>
<dbReference type="Proteomes" id="UP001596496">
    <property type="component" value="Unassembled WGS sequence"/>
</dbReference>
<accession>A0ABW2P5Q6</accession>
<evidence type="ECO:0000313" key="3">
    <source>
        <dbReference type="Proteomes" id="UP001596496"/>
    </source>
</evidence>
<protein>
    <submittedName>
        <fullName evidence="2">DUF4352 domain-containing protein</fullName>
    </submittedName>
</protein>
<dbReference type="PROSITE" id="PS51257">
    <property type="entry name" value="PROKAR_LIPOPROTEIN"/>
    <property type="match status" value="1"/>
</dbReference>
<reference evidence="3" key="1">
    <citation type="journal article" date="2019" name="Int. J. Syst. Evol. Microbiol.">
        <title>The Global Catalogue of Microorganisms (GCM) 10K type strain sequencing project: providing services to taxonomists for standard genome sequencing and annotation.</title>
        <authorList>
            <consortium name="The Broad Institute Genomics Platform"/>
            <consortium name="The Broad Institute Genome Sequencing Center for Infectious Disease"/>
            <person name="Wu L."/>
            <person name="Ma J."/>
        </authorList>
    </citation>
    <scope>NUCLEOTIDE SEQUENCE [LARGE SCALE GENOMIC DNA]</scope>
    <source>
        <strain evidence="3">CECT 7649</strain>
    </source>
</reference>
<keyword evidence="1" id="KW-0732">Signal</keyword>
<feature type="chain" id="PRO_5045536073" evidence="1">
    <location>
        <begin position="27"/>
        <end position="187"/>
    </location>
</feature>
<organism evidence="2 3">
    <name type="scientific">Sphaerisporangium rhizosphaerae</name>
    <dbReference type="NCBI Taxonomy" id="2269375"/>
    <lineage>
        <taxon>Bacteria</taxon>
        <taxon>Bacillati</taxon>
        <taxon>Actinomycetota</taxon>
        <taxon>Actinomycetes</taxon>
        <taxon>Streptosporangiales</taxon>
        <taxon>Streptosporangiaceae</taxon>
        <taxon>Sphaerisporangium</taxon>
    </lineage>
</organism>
<evidence type="ECO:0000256" key="1">
    <source>
        <dbReference type="SAM" id="SignalP"/>
    </source>
</evidence>
<dbReference type="RefSeq" id="WP_380827379.1">
    <property type="nucleotide sequence ID" value="NZ_JBHTCG010000009.1"/>
</dbReference>
<feature type="signal peptide" evidence="1">
    <location>
        <begin position="1"/>
        <end position="26"/>
    </location>
</feature>
<comment type="caution">
    <text evidence="2">The sequence shown here is derived from an EMBL/GenBank/DDBJ whole genome shotgun (WGS) entry which is preliminary data.</text>
</comment>
<gene>
    <name evidence="2" type="ORF">ACFQSB_16445</name>
</gene>
<dbReference type="EMBL" id="JBHTCG010000009">
    <property type="protein sequence ID" value="MFC7383812.1"/>
    <property type="molecule type" value="Genomic_DNA"/>
</dbReference>
<evidence type="ECO:0000313" key="2">
    <source>
        <dbReference type="EMBL" id="MFC7383812.1"/>
    </source>
</evidence>
<sequence>MRAPLLLMGFTLIASMSLSLTGCSSASGDPGKPTPTPSATYAVPAETARPDETVIKAPVVTDGLMRFRVLAFRDGMASLVGSHAEWPAKGQYVRIRVLVESIDRSNQQFDARQQLAIASDGRSFHIDLAAQTTKRQPFELVVGSFVRMEFDLWFDVPKDAEITKMRLFGEPPLGVIGKSKGVEVTIR</sequence>